<protein>
    <recommendedName>
        <fullName evidence="3">LXG domain-containing protein</fullName>
    </recommendedName>
</protein>
<evidence type="ECO:0000313" key="1">
    <source>
        <dbReference type="EMBL" id="RID81909.1"/>
    </source>
</evidence>
<dbReference type="EMBL" id="QWVT01000046">
    <property type="protein sequence ID" value="RID81909.1"/>
    <property type="molecule type" value="Genomic_DNA"/>
</dbReference>
<proteinExistence type="predicted"/>
<evidence type="ECO:0000313" key="2">
    <source>
        <dbReference type="Proteomes" id="UP000265816"/>
    </source>
</evidence>
<reference evidence="1 2" key="1">
    <citation type="submission" date="2018-08" db="EMBL/GenBank/DDBJ databases">
        <title>Bacillus jemisoniae sp. nov., Bacillus chryseoplanitiae sp. nov., Bacillus resnikiae sp. nov., and Bacillus frankliniae sp. nov., isolated from Viking spacecraft and associated surfaces.</title>
        <authorList>
            <person name="Seuylemezian A."/>
            <person name="Vaishampayan P."/>
        </authorList>
    </citation>
    <scope>NUCLEOTIDE SEQUENCE [LARGE SCALE GENOMIC DNA]</scope>
    <source>
        <strain evidence="1 2">JJ-247</strain>
    </source>
</reference>
<name>A0A398AW12_9BACI</name>
<evidence type="ECO:0008006" key="3">
    <source>
        <dbReference type="Google" id="ProtNLM"/>
    </source>
</evidence>
<dbReference type="OrthoDB" id="2969083at2"/>
<gene>
    <name evidence="1" type="ORF">D1970_20670</name>
</gene>
<sequence>MGQTSRTYDFLPYEDLRGKAKSFKGQLKELSLLNSEMLKLVDNELNTSHGELIESIKTELESNQEDFRRIVNDHHSLMDTLASHYSTRVNEMRTQDITVTYEEIESSIKKPV</sequence>
<comment type="caution">
    <text evidence="1">The sequence shown here is derived from an EMBL/GenBank/DDBJ whole genome shotgun (WGS) entry which is preliminary data.</text>
</comment>
<accession>A0A398AW12</accession>
<keyword evidence="2" id="KW-1185">Reference proteome</keyword>
<organism evidence="1 2">
    <name type="scientific">Mesobacillus zeae</name>
    <dbReference type="NCBI Taxonomy" id="1917180"/>
    <lineage>
        <taxon>Bacteria</taxon>
        <taxon>Bacillati</taxon>
        <taxon>Bacillota</taxon>
        <taxon>Bacilli</taxon>
        <taxon>Bacillales</taxon>
        <taxon>Bacillaceae</taxon>
        <taxon>Mesobacillus</taxon>
    </lineage>
</organism>
<dbReference type="AlphaFoldDB" id="A0A398AW12"/>
<dbReference type="Proteomes" id="UP000265816">
    <property type="component" value="Unassembled WGS sequence"/>
</dbReference>
<dbReference type="RefSeq" id="WP_119114745.1">
    <property type="nucleotide sequence ID" value="NZ_CBCSEO010000029.1"/>
</dbReference>